<protein>
    <submittedName>
        <fullName evidence="6">Tripartite ATP-independent transporter DctP family solute receptor</fullName>
    </submittedName>
</protein>
<dbReference type="InterPro" id="IPR038404">
    <property type="entry name" value="TRAP_DctP_sf"/>
</dbReference>
<name>A0ABS4GTQ0_9BACL</name>
<accession>A0ABS4GTQ0</accession>
<keyword evidence="2" id="KW-0813">Transport</keyword>
<evidence type="ECO:0000256" key="1">
    <source>
        <dbReference type="ARBA" id="ARBA00009023"/>
    </source>
</evidence>
<sequence length="352" mass="38345">MMKKLIGSGVATVLALSAILTGCGGTNPASQATTNPVPASEATAKPADEKPIELKMGHVLSPDSHFHALATKFAKLAAQKSNGAIKITIFPQSQLGGDVRMIQSMRTGIQGLSITASSILVNTIPEYMIFDLPYLFDSIDQGNEVLSGPVGKKYLDMLEKHDLVGLGFLSVLERNVFSNKAIQSADDINSLKLRIMQAPGHVKSYEALGAQPTPMAYSEVYMSLQQGVIDGGDTTPDQFIMDKFMEVAKNYNLTKVHYLPLVLTMSKVVWDQMSPNQQKILQEAADEALAYQIDYYKNEYARSIEAIKQAGVSVVESDVEDLKKKAITSYDAILKDIPNGKQLLEEIQAAKK</sequence>
<keyword evidence="3 5" id="KW-0732">Signal</keyword>
<dbReference type="CDD" id="cd13603">
    <property type="entry name" value="PBP2_TRAP_Siap_TeaA_like"/>
    <property type="match status" value="1"/>
</dbReference>
<comment type="similarity">
    <text evidence="1">Belongs to the bacterial solute-binding protein 7 family.</text>
</comment>
<feature type="signal peptide" evidence="5">
    <location>
        <begin position="1"/>
        <end position="22"/>
    </location>
</feature>
<feature type="compositionally biased region" description="Polar residues" evidence="4">
    <location>
        <begin position="27"/>
        <end position="37"/>
    </location>
</feature>
<dbReference type="Proteomes" id="UP001519343">
    <property type="component" value="Unassembled WGS sequence"/>
</dbReference>
<proteinExistence type="inferred from homology"/>
<evidence type="ECO:0000256" key="3">
    <source>
        <dbReference type="ARBA" id="ARBA00022729"/>
    </source>
</evidence>
<dbReference type="NCBIfam" id="TIGR00787">
    <property type="entry name" value="dctP"/>
    <property type="match status" value="1"/>
</dbReference>
<dbReference type="EMBL" id="JAGGKT010000012">
    <property type="protein sequence ID" value="MBP1933645.1"/>
    <property type="molecule type" value="Genomic_DNA"/>
</dbReference>
<dbReference type="InterPro" id="IPR004682">
    <property type="entry name" value="TRAP_DctP"/>
</dbReference>
<dbReference type="PROSITE" id="PS51257">
    <property type="entry name" value="PROKAR_LIPOPROTEIN"/>
    <property type="match status" value="1"/>
</dbReference>
<evidence type="ECO:0000256" key="4">
    <source>
        <dbReference type="SAM" id="MobiDB-lite"/>
    </source>
</evidence>
<feature type="chain" id="PRO_5045284632" evidence="5">
    <location>
        <begin position="23"/>
        <end position="352"/>
    </location>
</feature>
<gene>
    <name evidence="6" type="ORF">J2Z37_003658</name>
</gene>
<dbReference type="PANTHER" id="PTHR33376">
    <property type="match status" value="1"/>
</dbReference>
<dbReference type="PANTHER" id="PTHR33376:SF7">
    <property type="entry name" value="C4-DICARBOXYLATE-BINDING PROTEIN DCTB"/>
    <property type="match status" value="1"/>
</dbReference>
<dbReference type="Pfam" id="PF03480">
    <property type="entry name" value="DctP"/>
    <property type="match status" value="1"/>
</dbReference>
<dbReference type="InterPro" id="IPR018389">
    <property type="entry name" value="DctP_fam"/>
</dbReference>
<keyword evidence="6" id="KW-0675">Receptor</keyword>
<feature type="region of interest" description="Disordered" evidence="4">
    <location>
        <begin position="27"/>
        <end position="47"/>
    </location>
</feature>
<organism evidence="6 7">
    <name type="scientific">Ammoniphilus resinae</name>
    <dbReference type="NCBI Taxonomy" id="861532"/>
    <lineage>
        <taxon>Bacteria</taxon>
        <taxon>Bacillati</taxon>
        <taxon>Bacillota</taxon>
        <taxon>Bacilli</taxon>
        <taxon>Bacillales</taxon>
        <taxon>Paenibacillaceae</taxon>
        <taxon>Aneurinibacillus group</taxon>
        <taxon>Ammoniphilus</taxon>
    </lineage>
</organism>
<evidence type="ECO:0000313" key="6">
    <source>
        <dbReference type="EMBL" id="MBP1933645.1"/>
    </source>
</evidence>
<dbReference type="PIRSF" id="PIRSF006470">
    <property type="entry name" value="DctB"/>
    <property type="match status" value="1"/>
</dbReference>
<comment type="caution">
    <text evidence="6">The sequence shown here is derived from an EMBL/GenBank/DDBJ whole genome shotgun (WGS) entry which is preliminary data.</text>
</comment>
<dbReference type="NCBIfam" id="NF037995">
    <property type="entry name" value="TRAP_S1"/>
    <property type="match status" value="1"/>
</dbReference>
<evidence type="ECO:0000256" key="5">
    <source>
        <dbReference type="SAM" id="SignalP"/>
    </source>
</evidence>
<keyword evidence="7" id="KW-1185">Reference proteome</keyword>
<reference evidence="6 7" key="1">
    <citation type="submission" date="2021-03" db="EMBL/GenBank/DDBJ databases">
        <title>Genomic Encyclopedia of Type Strains, Phase IV (KMG-IV): sequencing the most valuable type-strain genomes for metagenomic binning, comparative biology and taxonomic classification.</title>
        <authorList>
            <person name="Goeker M."/>
        </authorList>
    </citation>
    <scope>NUCLEOTIDE SEQUENCE [LARGE SCALE GENOMIC DNA]</scope>
    <source>
        <strain evidence="6 7">DSM 24738</strain>
    </source>
</reference>
<dbReference type="Gene3D" id="3.40.190.170">
    <property type="entry name" value="Bacterial extracellular solute-binding protein, family 7"/>
    <property type="match status" value="1"/>
</dbReference>
<evidence type="ECO:0000313" key="7">
    <source>
        <dbReference type="Proteomes" id="UP001519343"/>
    </source>
</evidence>
<evidence type="ECO:0000256" key="2">
    <source>
        <dbReference type="ARBA" id="ARBA00022448"/>
    </source>
</evidence>